<reference evidence="5 6" key="1">
    <citation type="submission" date="2018-12" db="EMBL/GenBank/DDBJ databases">
        <authorList>
            <person name="Li A."/>
            <person name="Zhang M."/>
            <person name="Zhu H."/>
        </authorList>
    </citation>
    <scope>NUCLEOTIDE SEQUENCE [LARGE SCALE GENOMIC DNA]</scope>
    <source>
        <strain evidence="5 6">R04H25</strain>
    </source>
</reference>
<dbReference type="InterPro" id="IPR017650">
    <property type="entry name" value="Arginine_N-succinylTrfase"/>
</dbReference>
<dbReference type="GO" id="GO:0008791">
    <property type="term" value="F:arginine N-succinyltransferase activity"/>
    <property type="evidence" value="ECO:0007669"/>
    <property type="project" value="UniProtKB-UniRule"/>
</dbReference>
<dbReference type="Proteomes" id="UP000288789">
    <property type="component" value="Unassembled WGS sequence"/>
</dbReference>
<keyword evidence="1" id="KW-0056">Arginine metabolism</keyword>
<dbReference type="NCBIfam" id="TIGR03244">
    <property type="entry name" value="arg_catab_AstA"/>
    <property type="match status" value="1"/>
</dbReference>
<dbReference type="Pfam" id="PF04958">
    <property type="entry name" value="AstA"/>
    <property type="match status" value="1"/>
</dbReference>
<dbReference type="OrthoDB" id="21121at2"/>
<evidence type="ECO:0000256" key="4">
    <source>
        <dbReference type="NCBIfam" id="TIGR03244"/>
    </source>
</evidence>
<sequence>MLVVRPIKPQDYAALYRCAVESGHGFTSLPVDEDLLRRRIARAQEAFAREQVSEPGDEGYLFVMEETDTGEVVGCSAIEAAVGLSDAFYHYRLGTVTHHSKELDIYNALETLTLCNDYTGFSELCTLFLREPFRKNMNGRVLSRFRMLFMAEFRNRFSEVAIAEMRGVSDENGQSPFWGWLQQHFFSMDFTQADYLTGIGEKTFVAELMPQLPIYVKLLPPEAQAVIGQVHDNTRPALKMLQSEGFRCRGYVDIFDAGPTVEAEVSNIKSVRESKRLPIKIGDVAKEQSRFIVCNTQVANFRAAQARLELADDHVVLDAKTAAALQVQNGDNVRFVTLTGAN</sequence>
<keyword evidence="2 5" id="KW-0808">Transferase</keyword>
<dbReference type="InterPro" id="IPR016181">
    <property type="entry name" value="Acyl_CoA_acyltransferase"/>
</dbReference>
<dbReference type="PANTHER" id="PTHR30420:SF1">
    <property type="entry name" value="ARGININE N-SUCCINYLTRANSFERASE"/>
    <property type="match status" value="1"/>
</dbReference>
<dbReference type="EMBL" id="RSFE01000010">
    <property type="protein sequence ID" value="RWU08853.1"/>
    <property type="molecule type" value="Genomic_DNA"/>
</dbReference>
<evidence type="ECO:0000313" key="5">
    <source>
        <dbReference type="EMBL" id="RWU08853.1"/>
    </source>
</evidence>
<dbReference type="Gene3D" id="2.40.40.20">
    <property type="match status" value="1"/>
</dbReference>
<dbReference type="SUPFAM" id="SSF55729">
    <property type="entry name" value="Acyl-CoA N-acyltransferases (Nat)"/>
    <property type="match status" value="1"/>
</dbReference>
<dbReference type="NCBIfam" id="TIGR03243">
    <property type="entry name" value="arg_catab_AOST"/>
    <property type="match status" value="1"/>
</dbReference>
<evidence type="ECO:0000256" key="2">
    <source>
        <dbReference type="ARBA" id="ARBA00022679"/>
    </source>
</evidence>
<evidence type="ECO:0000313" key="6">
    <source>
        <dbReference type="Proteomes" id="UP000288789"/>
    </source>
</evidence>
<proteinExistence type="predicted"/>
<dbReference type="GO" id="GO:0006527">
    <property type="term" value="P:L-arginine catabolic process"/>
    <property type="evidence" value="ECO:0007669"/>
    <property type="project" value="UniProtKB-UniRule"/>
</dbReference>
<dbReference type="Gene3D" id="3.40.630.30">
    <property type="match status" value="1"/>
</dbReference>
<name>A0A443YXX0_9GAMM</name>
<evidence type="ECO:0000256" key="1">
    <source>
        <dbReference type="ARBA" id="ARBA00022503"/>
    </source>
</evidence>
<keyword evidence="6" id="KW-1185">Reference proteome</keyword>
<dbReference type="AlphaFoldDB" id="A0A443YXX0"/>
<keyword evidence="3 5" id="KW-0012">Acyltransferase</keyword>
<organism evidence="5 6">
    <name type="scientific">Pseudidiomarina gelatinasegens</name>
    <dbReference type="NCBI Taxonomy" id="2487740"/>
    <lineage>
        <taxon>Bacteria</taxon>
        <taxon>Pseudomonadati</taxon>
        <taxon>Pseudomonadota</taxon>
        <taxon>Gammaproteobacteria</taxon>
        <taxon>Alteromonadales</taxon>
        <taxon>Idiomarinaceae</taxon>
        <taxon>Pseudidiomarina</taxon>
    </lineage>
</organism>
<dbReference type="EC" id="2.3.1.109" evidence="4"/>
<dbReference type="RefSeq" id="WP_128353041.1">
    <property type="nucleotide sequence ID" value="NZ_CAXBCQ010000010.1"/>
</dbReference>
<dbReference type="PANTHER" id="PTHR30420">
    <property type="entry name" value="N-SUCCINYLARGININE DIHYDROLASE"/>
    <property type="match status" value="1"/>
</dbReference>
<dbReference type="InterPro" id="IPR007041">
    <property type="entry name" value="Arg_succinylTrfase_AstA/AruG"/>
</dbReference>
<protein>
    <recommendedName>
        <fullName evidence="4">Arginine N-succinyltransferase</fullName>
        <ecNumber evidence="4">2.3.1.109</ecNumber>
    </recommendedName>
</protein>
<gene>
    <name evidence="5" type="primary">astA</name>
    <name evidence="5" type="ORF">EGC76_10930</name>
</gene>
<accession>A0A443YXX0</accession>
<evidence type="ECO:0000256" key="3">
    <source>
        <dbReference type="ARBA" id="ARBA00023315"/>
    </source>
</evidence>
<comment type="caution">
    <text evidence="5">The sequence shown here is derived from an EMBL/GenBank/DDBJ whole genome shotgun (WGS) entry which is preliminary data.</text>
</comment>